<dbReference type="InterPro" id="IPR012337">
    <property type="entry name" value="RNaseH-like_sf"/>
</dbReference>
<proteinExistence type="predicted"/>
<comment type="caution">
    <text evidence="2">The sequence shown here is derived from an EMBL/GenBank/DDBJ whole genome shotgun (WGS) entry which is preliminary data.</text>
</comment>
<reference evidence="2 3" key="1">
    <citation type="submission" date="2014-01" db="EMBL/GenBank/DDBJ databases">
        <title>Plasmidome dynamics in the species complex Clostridium novyi sensu lato converts strains of independent lineages into distinctly different pathogens.</title>
        <authorList>
            <person name="Skarin H."/>
            <person name="Segerman B."/>
        </authorList>
    </citation>
    <scope>NUCLEOTIDE SEQUENCE [LARGE SCALE GENOMIC DNA]</scope>
    <source>
        <strain evidence="2 3">DC5</strain>
    </source>
</reference>
<dbReference type="GO" id="GO:0003677">
    <property type="term" value="F:DNA binding"/>
    <property type="evidence" value="ECO:0007669"/>
    <property type="project" value="InterPro"/>
</dbReference>
<evidence type="ECO:0000259" key="1">
    <source>
        <dbReference type="Pfam" id="PF01609"/>
    </source>
</evidence>
<dbReference type="Proteomes" id="UP000030014">
    <property type="component" value="Unassembled WGS sequence"/>
</dbReference>
<dbReference type="RefSeq" id="WP_039260160.1">
    <property type="nucleotide sequence ID" value="NZ_JDRY01000170.1"/>
</dbReference>
<feature type="domain" description="Transposase IS4-like" evidence="1">
    <location>
        <begin position="103"/>
        <end position="349"/>
    </location>
</feature>
<dbReference type="NCBIfam" id="NF033540">
    <property type="entry name" value="transpos_IS701"/>
    <property type="match status" value="1"/>
</dbReference>
<dbReference type="GO" id="GO:0004803">
    <property type="term" value="F:transposase activity"/>
    <property type="evidence" value="ECO:0007669"/>
    <property type="project" value="InterPro"/>
</dbReference>
<dbReference type="PANTHER" id="PTHR33627:SF1">
    <property type="entry name" value="TRANSPOSASE"/>
    <property type="match status" value="1"/>
</dbReference>
<name>A0A0A0HXT3_CLOBO</name>
<accession>A0A0A0HXT3</accession>
<evidence type="ECO:0000313" key="2">
    <source>
        <dbReference type="EMBL" id="KGM93342.1"/>
    </source>
</evidence>
<organism evidence="2 3">
    <name type="scientific">Clostridium botulinum C/D str. DC5</name>
    <dbReference type="NCBI Taxonomy" id="1443128"/>
    <lineage>
        <taxon>Bacteria</taxon>
        <taxon>Bacillati</taxon>
        <taxon>Bacillota</taxon>
        <taxon>Clostridia</taxon>
        <taxon>Eubacteriales</taxon>
        <taxon>Clostridiaceae</taxon>
        <taxon>Clostridium</taxon>
    </lineage>
</organism>
<dbReference type="InterPro" id="IPR002559">
    <property type="entry name" value="Transposase_11"/>
</dbReference>
<dbReference type="Pfam" id="PF01609">
    <property type="entry name" value="DDE_Tnp_1"/>
    <property type="match status" value="1"/>
</dbReference>
<dbReference type="InterPro" id="IPR039365">
    <property type="entry name" value="IS701-like"/>
</dbReference>
<gene>
    <name evidence="2" type="ORF">Z955_15315</name>
</gene>
<evidence type="ECO:0000313" key="3">
    <source>
        <dbReference type="Proteomes" id="UP000030014"/>
    </source>
</evidence>
<dbReference type="PANTHER" id="PTHR33627">
    <property type="entry name" value="TRANSPOSASE"/>
    <property type="match status" value="1"/>
</dbReference>
<dbReference type="AlphaFoldDB" id="A0A0A0HXT3"/>
<protein>
    <submittedName>
        <fullName evidence="2">Transposase</fullName>
    </submittedName>
</protein>
<dbReference type="EMBL" id="JDRY01000170">
    <property type="protein sequence ID" value="KGM93342.1"/>
    <property type="molecule type" value="Genomic_DNA"/>
</dbReference>
<sequence length="400" mass="46201">MFQNLIISNELSLYKFFKQLNFDLYLTKPQLEHLEGTMTAMILKGFNGKVSDIAELASKRHRTSITRFLSKSNWDENLLINALKSKVIELIWNKSEKSQKPIYLIIDDTISEKTKPSSKAINPIEKCYFHNSHLKRKTVYGHQLVVALLSCDGLVLPYSIEIYDKSNMSKIDTATKLIKSMPKPVNKGYILCDSWYSCKAIFKASALAGYAYIGALKTNRVIYPKGHERLGIKLHKFATSLNKDSFDLVKVKGKHYYIYNYIGHLNDMKNVSIILSYPKESFQKEGSLKAFISTDLVLKPLDILFKYTDRWVIEPFFRDCKNYLGLDSYQVRSERSILRYLTIMFITYTYCKLYSSKTLQFNTGLKLAKNNFKKAQIIFIYSAALNGQPIEKIFENLKIA</sequence>
<dbReference type="GO" id="GO:0006313">
    <property type="term" value="P:DNA transposition"/>
    <property type="evidence" value="ECO:0007669"/>
    <property type="project" value="InterPro"/>
</dbReference>
<dbReference type="SUPFAM" id="SSF53098">
    <property type="entry name" value="Ribonuclease H-like"/>
    <property type="match status" value="1"/>
</dbReference>